<dbReference type="InterPro" id="IPR005181">
    <property type="entry name" value="SASA"/>
</dbReference>
<proteinExistence type="predicted"/>
<evidence type="ECO:0000313" key="4">
    <source>
        <dbReference type="EMBL" id="CAI9778941.1"/>
    </source>
</evidence>
<reference evidence="4" key="1">
    <citation type="submission" date="2023-05" db="EMBL/GenBank/DDBJ databases">
        <authorList>
            <person name="Huff M."/>
        </authorList>
    </citation>
    <scope>NUCLEOTIDE SEQUENCE</scope>
</reference>
<sequence length="264" mass="30040">MTEHNASQRFFYTTLKSLYNKILIFFLFMLLLYGYLRLEMISQEEIDFRKVEKISIFILAGQSNMAGRGGVFNGVWVEYIPIECRNNNRLLRLNGDSKLEEAKEPLHEGIDNVKKTCGVGPGMAFASAILKRTQILVRSRLITRANDALKYGGKIRAILWYQAETDTRNEVAAKEFRGQYKKFLHRLYEELKNPKAPFIQVALASGQGVKNYIHRVRAIQNAMENVVTVDAFGLQLGADGMHLTTTSQVQLGKMMANAFFNTTK</sequence>
<keyword evidence="2" id="KW-1133">Transmembrane helix</keyword>
<dbReference type="Proteomes" id="UP000834106">
    <property type="component" value="Chromosome 16"/>
</dbReference>
<gene>
    <name evidence="4" type="ORF">FPE_LOCUS26371</name>
</gene>
<dbReference type="SUPFAM" id="SSF52266">
    <property type="entry name" value="SGNH hydrolase"/>
    <property type="match status" value="1"/>
</dbReference>
<evidence type="ECO:0000259" key="3">
    <source>
        <dbReference type="Pfam" id="PF03629"/>
    </source>
</evidence>
<dbReference type="InterPro" id="IPR052940">
    <property type="entry name" value="Carb_Esterase_6"/>
</dbReference>
<evidence type="ECO:0000313" key="5">
    <source>
        <dbReference type="Proteomes" id="UP000834106"/>
    </source>
</evidence>
<keyword evidence="2" id="KW-0812">Transmembrane</keyword>
<protein>
    <recommendedName>
        <fullName evidence="3">Sialate O-acetylesterase domain-containing protein</fullName>
    </recommendedName>
</protein>
<dbReference type="PANTHER" id="PTHR31988:SF15">
    <property type="entry name" value="ESTERASE, PUTATIVE (DUF303)-RELATED"/>
    <property type="match status" value="1"/>
</dbReference>
<dbReference type="PANTHER" id="PTHR31988">
    <property type="entry name" value="ESTERASE, PUTATIVE (DUF303)-RELATED"/>
    <property type="match status" value="1"/>
</dbReference>
<dbReference type="InterPro" id="IPR036514">
    <property type="entry name" value="SGNH_hydro_sf"/>
</dbReference>
<keyword evidence="2" id="KW-0472">Membrane</keyword>
<evidence type="ECO:0000256" key="2">
    <source>
        <dbReference type="SAM" id="Phobius"/>
    </source>
</evidence>
<feature type="domain" description="Sialate O-acetylesterase" evidence="3">
    <location>
        <begin position="55"/>
        <end position="133"/>
    </location>
</feature>
<dbReference type="GO" id="GO:0016787">
    <property type="term" value="F:hydrolase activity"/>
    <property type="evidence" value="ECO:0007669"/>
    <property type="project" value="UniProtKB-KW"/>
</dbReference>
<evidence type="ECO:0000256" key="1">
    <source>
        <dbReference type="ARBA" id="ARBA00022801"/>
    </source>
</evidence>
<keyword evidence="1" id="KW-0378">Hydrolase</keyword>
<keyword evidence="5" id="KW-1185">Reference proteome</keyword>
<dbReference type="Gene3D" id="3.40.50.1110">
    <property type="entry name" value="SGNH hydrolase"/>
    <property type="match status" value="1"/>
</dbReference>
<organism evidence="4 5">
    <name type="scientific">Fraxinus pennsylvanica</name>
    <dbReference type="NCBI Taxonomy" id="56036"/>
    <lineage>
        <taxon>Eukaryota</taxon>
        <taxon>Viridiplantae</taxon>
        <taxon>Streptophyta</taxon>
        <taxon>Embryophyta</taxon>
        <taxon>Tracheophyta</taxon>
        <taxon>Spermatophyta</taxon>
        <taxon>Magnoliopsida</taxon>
        <taxon>eudicotyledons</taxon>
        <taxon>Gunneridae</taxon>
        <taxon>Pentapetalae</taxon>
        <taxon>asterids</taxon>
        <taxon>lamiids</taxon>
        <taxon>Lamiales</taxon>
        <taxon>Oleaceae</taxon>
        <taxon>Oleeae</taxon>
        <taxon>Fraxinus</taxon>
    </lineage>
</organism>
<dbReference type="AlphaFoldDB" id="A0AAD2A3A6"/>
<dbReference type="EMBL" id="OU503051">
    <property type="protein sequence ID" value="CAI9778941.1"/>
    <property type="molecule type" value="Genomic_DNA"/>
</dbReference>
<feature type="transmembrane region" description="Helical" evidence="2">
    <location>
        <begin position="18"/>
        <end position="36"/>
    </location>
</feature>
<dbReference type="Pfam" id="PF03629">
    <property type="entry name" value="SASA"/>
    <property type="match status" value="2"/>
</dbReference>
<accession>A0AAD2A3A6</accession>
<name>A0AAD2A3A6_9LAMI</name>
<feature type="domain" description="Sialate O-acetylesterase" evidence="3">
    <location>
        <begin position="140"/>
        <end position="260"/>
    </location>
</feature>